<dbReference type="Proteomes" id="UP000291422">
    <property type="component" value="Unassembled WGS sequence"/>
</dbReference>
<comment type="subcellular location">
    <subcellularLocation>
        <location evidence="11">Endoplasmic reticulum membrane</location>
    </subcellularLocation>
    <subcellularLocation>
        <location evidence="11">Nucleus membrane</location>
    </subcellularLocation>
</comment>
<evidence type="ECO:0000256" key="2">
    <source>
        <dbReference type="ARBA" id="ARBA00010473"/>
    </source>
</evidence>
<evidence type="ECO:0000256" key="1">
    <source>
        <dbReference type="ARBA" id="ARBA00003389"/>
    </source>
</evidence>
<reference evidence="14" key="1">
    <citation type="journal article" date="2019" name="bioRxiv">
        <title>Genomics, evolutionary history and diagnostics of the Alternaria alternata species group including apple and Asian pear pathotypes.</title>
        <authorList>
            <person name="Armitage A.D."/>
            <person name="Cockerton H.M."/>
            <person name="Sreenivasaprasad S."/>
            <person name="Woodhall J.W."/>
            <person name="Lane C.R."/>
            <person name="Harrison R.J."/>
            <person name="Clarkson J.P."/>
        </authorList>
    </citation>
    <scope>NUCLEOTIDE SEQUENCE [LARGE SCALE GENOMIC DNA]</scope>
    <source>
        <strain evidence="14">FERA 1177</strain>
    </source>
</reference>
<keyword evidence="6 11" id="KW-0256">Endoplasmic reticulum</keyword>
<keyword evidence="3 11" id="KW-0415">Karyogamy</keyword>
<evidence type="ECO:0000256" key="8">
    <source>
        <dbReference type="ARBA" id="ARBA00023136"/>
    </source>
</evidence>
<name>A0A4Q4NI66_ALTAL</name>
<evidence type="ECO:0000256" key="12">
    <source>
        <dbReference type="SAM" id="Coils"/>
    </source>
</evidence>
<evidence type="ECO:0000256" key="7">
    <source>
        <dbReference type="ARBA" id="ARBA00022989"/>
    </source>
</evidence>
<evidence type="ECO:0000313" key="14">
    <source>
        <dbReference type="Proteomes" id="UP000291422"/>
    </source>
</evidence>
<evidence type="ECO:0000256" key="10">
    <source>
        <dbReference type="ARBA" id="ARBA00023242"/>
    </source>
</evidence>
<keyword evidence="9" id="KW-0325">Glycoprotein</keyword>
<comment type="similarity">
    <text evidence="2 11">Belongs to the KAR5 family.</text>
</comment>
<dbReference type="PANTHER" id="PTHR28012">
    <property type="entry name" value="NUCLEAR FUSION PROTEIN KAR5"/>
    <property type="match status" value="1"/>
</dbReference>
<evidence type="ECO:0000313" key="13">
    <source>
        <dbReference type="EMBL" id="RYN76968.1"/>
    </source>
</evidence>
<protein>
    <submittedName>
        <fullName evidence="13">Uncharacterized protein</fullName>
    </submittedName>
</protein>
<comment type="function">
    <text evidence="1 11">Required for nuclear membrane fusion during karyogamy.</text>
</comment>
<keyword evidence="7 11" id="KW-1133">Transmembrane helix</keyword>
<evidence type="ECO:0000256" key="4">
    <source>
        <dbReference type="ARBA" id="ARBA00022692"/>
    </source>
</evidence>
<organism evidence="13 14">
    <name type="scientific">Alternaria alternata</name>
    <name type="common">Alternaria rot fungus</name>
    <name type="synonym">Torula alternata</name>
    <dbReference type="NCBI Taxonomy" id="5599"/>
    <lineage>
        <taxon>Eukaryota</taxon>
        <taxon>Fungi</taxon>
        <taxon>Dikarya</taxon>
        <taxon>Ascomycota</taxon>
        <taxon>Pezizomycotina</taxon>
        <taxon>Dothideomycetes</taxon>
        <taxon>Pleosporomycetidae</taxon>
        <taxon>Pleosporales</taxon>
        <taxon>Pleosporineae</taxon>
        <taxon>Pleosporaceae</taxon>
        <taxon>Alternaria</taxon>
        <taxon>Alternaria sect. Alternaria</taxon>
        <taxon>Alternaria alternata complex</taxon>
    </lineage>
</organism>
<dbReference type="AlphaFoldDB" id="A0A4Q4NI66"/>
<gene>
    <name evidence="13" type="ORF">AA0117_g5278</name>
</gene>
<feature type="transmembrane region" description="Helical" evidence="11">
    <location>
        <begin position="339"/>
        <end position="358"/>
    </location>
</feature>
<evidence type="ECO:0000256" key="3">
    <source>
        <dbReference type="ARBA" id="ARBA00022459"/>
    </source>
</evidence>
<evidence type="ECO:0000256" key="5">
    <source>
        <dbReference type="ARBA" id="ARBA00022729"/>
    </source>
</evidence>
<dbReference type="GO" id="GO:0005789">
    <property type="term" value="C:endoplasmic reticulum membrane"/>
    <property type="evidence" value="ECO:0007669"/>
    <property type="project" value="UniProtKB-SubCell"/>
</dbReference>
<feature type="coiled-coil region" evidence="12">
    <location>
        <begin position="154"/>
        <end position="192"/>
    </location>
</feature>
<comment type="caution">
    <text evidence="13">The sequence shown here is derived from an EMBL/GenBank/DDBJ whole genome shotgun (WGS) entry which is preliminary data.</text>
</comment>
<dbReference type="GO" id="GO:0031965">
    <property type="term" value="C:nuclear membrane"/>
    <property type="evidence" value="ECO:0007669"/>
    <property type="project" value="UniProtKB-SubCell"/>
</dbReference>
<accession>A0A4Q4NI66</accession>
<keyword evidence="4 11" id="KW-0812">Transmembrane</keyword>
<dbReference type="InterPro" id="IPR007292">
    <property type="entry name" value="Nuclear_fusion_Kar5"/>
</dbReference>
<dbReference type="GO" id="GO:0048288">
    <property type="term" value="P:nuclear membrane fusion involved in karyogamy"/>
    <property type="evidence" value="ECO:0007669"/>
    <property type="project" value="UniProtKB-UniRule"/>
</dbReference>
<keyword evidence="8 11" id="KW-0472">Membrane</keyword>
<evidence type="ECO:0000256" key="9">
    <source>
        <dbReference type="ARBA" id="ARBA00023180"/>
    </source>
</evidence>
<keyword evidence="10 11" id="KW-0539">Nucleus</keyword>
<dbReference type="EMBL" id="PDXD01000010">
    <property type="protein sequence ID" value="RYN76968.1"/>
    <property type="molecule type" value="Genomic_DNA"/>
</dbReference>
<dbReference type="GO" id="GO:0000742">
    <property type="term" value="P:karyogamy involved in conjugation with cellular fusion"/>
    <property type="evidence" value="ECO:0007669"/>
    <property type="project" value="UniProtKB-UniRule"/>
</dbReference>
<keyword evidence="5 11" id="KW-0732">Signal</keyword>
<evidence type="ECO:0000256" key="11">
    <source>
        <dbReference type="RuleBase" id="RU368082"/>
    </source>
</evidence>
<evidence type="ECO:0000256" key="6">
    <source>
        <dbReference type="ARBA" id="ARBA00022824"/>
    </source>
</evidence>
<dbReference type="PANTHER" id="PTHR28012:SF1">
    <property type="entry name" value="NUCLEAR FUSION PROTEIN KAR5"/>
    <property type="match status" value="1"/>
</dbReference>
<sequence>MAASHLMNECKLLEHAPDFAKSRPDAYLDNVKTEYAAKLAVCELLSAQPLNPTPPPNCDILVPASRHCGKGGGWWHARPEVPSDKQCYPEFKEYYYMQCLKSLQSTPQYWTSFSNARQNAVVMCQASRDVIERENHLDIFKNLTQVLGDVTSTMQKTTEEYELLIREQRQYSEEVRDSHQQLKEDIQAVQEKAVATVGALDDKFQSFMESSISDLIIALSESQTNEIDHIRERMQAFSQHLMLESSQLAACFTDELQQHHELAKLSIQSNHEAQVESYNVLAGYMTATQHTIHQTNDVADRSLSKVDSIAQRLDIFEMQTEHIAEGFAFLSAIPALVTWLFRSFLATIGTFFMFTVLYKFNTRLAGYTAGACSSAFLLHTCGILDWLGNIPYGITKLHDQGTPATVARMSSWQKGAGSVLLLWVAAYPVCKLNAYLGNLIAGLLKQLLGPIWVHQYSNDDGMRFLPSIEIPATYPRDKDNRRLKDHVGCDHHTEWETHGSRSNHV</sequence>
<dbReference type="Pfam" id="PF04163">
    <property type="entry name" value="Tht1"/>
    <property type="match status" value="1"/>
</dbReference>
<keyword evidence="12" id="KW-0175">Coiled coil</keyword>
<dbReference type="VEuPathDB" id="FungiDB:CC77DRAFT_1096200"/>
<proteinExistence type="inferred from homology"/>